<dbReference type="GO" id="GO:0042941">
    <property type="term" value="P:D-alanine transmembrane transport"/>
    <property type="evidence" value="ECO:0007669"/>
    <property type="project" value="TreeGrafter"/>
</dbReference>
<dbReference type="Proteomes" id="UP000230821">
    <property type="component" value="Unassembled WGS sequence"/>
</dbReference>
<dbReference type="PANTHER" id="PTHR45772:SF7">
    <property type="entry name" value="AMINO ACID ABC TRANSPORTER ATP-BINDING PROTEIN"/>
    <property type="match status" value="1"/>
</dbReference>
<evidence type="ECO:0000259" key="4">
    <source>
        <dbReference type="PROSITE" id="PS50893"/>
    </source>
</evidence>
<evidence type="ECO:0000313" key="5">
    <source>
        <dbReference type="EMBL" id="PIE33128.1"/>
    </source>
</evidence>
<dbReference type="InterPro" id="IPR003439">
    <property type="entry name" value="ABC_transporter-like_ATP-bd"/>
</dbReference>
<dbReference type="AlphaFoldDB" id="A0A2G6KBS6"/>
<dbReference type="Gene3D" id="3.40.50.300">
    <property type="entry name" value="P-loop containing nucleotide triphosphate hydrolases"/>
    <property type="match status" value="1"/>
</dbReference>
<dbReference type="GO" id="GO:0005524">
    <property type="term" value="F:ATP binding"/>
    <property type="evidence" value="ECO:0007669"/>
    <property type="project" value="UniProtKB-KW"/>
</dbReference>
<dbReference type="InterPro" id="IPR032823">
    <property type="entry name" value="BCA_ABC_TP_C"/>
</dbReference>
<feature type="domain" description="ABC transporter" evidence="4">
    <location>
        <begin position="4"/>
        <end position="253"/>
    </location>
</feature>
<keyword evidence="1" id="KW-0813">Transport</keyword>
<dbReference type="GO" id="GO:1903806">
    <property type="term" value="P:L-isoleucine import across plasma membrane"/>
    <property type="evidence" value="ECO:0007669"/>
    <property type="project" value="TreeGrafter"/>
</dbReference>
<keyword evidence="2" id="KW-0547">Nucleotide-binding</keyword>
<dbReference type="PANTHER" id="PTHR45772">
    <property type="entry name" value="CONSERVED COMPONENT OF ABC TRANSPORTER FOR NATURAL AMINO ACIDS-RELATED"/>
    <property type="match status" value="1"/>
</dbReference>
<evidence type="ECO:0000256" key="2">
    <source>
        <dbReference type="ARBA" id="ARBA00022741"/>
    </source>
</evidence>
<dbReference type="InterPro" id="IPR003593">
    <property type="entry name" value="AAA+_ATPase"/>
</dbReference>
<dbReference type="GO" id="GO:0015188">
    <property type="term" value="F:L-isoleucine transmembrane transporter activity"/>
    <property type="evidence" value="ECO:0007669"/>
    <property type="project" value="TreeGrafter"/>
</dbReference>
<dbReference type="InterPro" id="IPR027417">
    <property type="entry name" value="P-loop_NTPase"/>
</dbReference>
<gene>
    <name evidence="5" type="ORF">CSA56_13160</name>
</gene>
<evidence type="ECO:0000256" key="1">
    <source>
        <dbReference type="ARBA" id="ARBA00022448"/>
    </source>
</evidence>
<dbReference type="SMART" id="SM00382">
    <property type="entry name" value="AAA"/>
    <property type="match status" value="1"/>
</dbReference>
<dbReference type="SUPFAM" id="SSF52540">
    <property type="entry name" value="P-loop containing nucleoside triphosphate hydrolases"/>
    <property type="match status" value="1"/>
</dbReference>
<proteinExistence type="predicted"/>
<organism evidence="5 6">
    <name type="scientific">candidate division KSB3 bacterium</name>
    <dbReference type="NCBI Taxonomy" id="2044937"/>
    <lineage>
        <taxon>Bacteria</taxon>
        <taxon>candidate division KSB3</taxon>
    </lineage>
</organism>
<dbReference type="CDD" id="cd03219">
    <property type="entry name" value="ABC_Mj1267_LivG_branched"/>
    <property type="match status" value="1"/>
</dbReference>
<keyword evidence="3 5" id="KW-0067">ATP-binding</keyword>
<dbReference type="EMBL" id="PDSK01000103">
    <property type="protein sequence ID" value="PIE33128.1"/>
    <property type="molecule type" value="Genomic_DNA"/>
</dbReference>
<name>A0A2G6KBS6_9BACT</name>
<dbReference type="GO" id="GO:0005886">
    <property type="term" value="C:plasma membrane"/>
    <property type="evidence" value="ECO:0007669"/>
    <property type="project" value="TreeGrafter"/>
</dbReference>
<dbReference type="GO" id="GO:0015192">
    <property type="term" value="F:L-phenylalanine transmembrane transporter activity"/>
    <property type="evidence" value="ECO:0007669"/>
    <property type="project" value="TreeGrafter"/>
</dbReference>
<dbReference type="InterPro" id="IPR051120">
    <property type="entry name" value="ABC_AA/LPS_Transport"/>
</dbReference>
<comment type="caution">
    <text evidence="5">The sequence shown here is derived from an EMBL/GenBank/DDBJ whole genome shotgun (WGS) entry which is preliminary data.</text>
</comment>
<dbReference type="GO" id="GO:0015808">
    <property type="term" value="P:L-alanine transport"/>
    <property type="evidence" value="ECO:0007669"/>
    <property type="project" value="TreeGrafter"/>
</dbReference>
<evidence type="ECO:0000313" key="6">
    <source>
        <dbReference type="Proteomes" id="UP000230821"/>
    </source>
</evidence>
<dbReference type="FunFam" id="3.40.50.300:FF:000421">
    <property type="entry name" value="Branched-chain amino acid ABC transporter ATP-binding protein"/>
    <property type="match status" value="1"/>
</dbReference>
<sequence>MNLLQAANLTMKFGGLTALSDLNFTVEQGRIVSLIGPNGAGKTTFFNVVTGFYTPSEGSSIFFDGQELVGSRPEHITRFGIARTFQNIRLFANMTALENVAVGQHCRMNAGIWGALSRNKKTVAEERRIHKRAYDLLKQVNLHQHEDVLAKNLPYGEQRRLEIARALGTEPKLLFLDEPSAGMNPQETLDLIKLIARLNKELGITILLIEHDMRVVMNISDKVIVLDYGKKIAEGTPAEVQSNEQVIEAYSGKKRT</sequence>
<dbReference type="GO" id="GO:0016887">
    <property type="term" value="F:ATP hydrolysis activity"/>
    <property type="evidence" value="ECO:0007669"/>
    <property type="project" value="InterPro"/>
</dbReference>
<dbReference type="Pfam" id="PF12399">
    <property type="entry name" value="BCA_ABC_TP_C"/>
    <property type="match status" value="1"/>
</dbReference>
<dbReference type="GO" id="GO:1903805">
    <property type="term" value="P:L-valine import across plasma membrane"/>
    <property type="evidence" value="ECO:0007669"/>
    <property type="project" value="TreeGrafter"/>
</dbReference>
<accession>A0A2G6KBS6</accession>
<dbReference type="PROSITE" id="PS50893">
    <property type="entry name" value="ABC_TRANSPORTER_2"/>
    <property type="match status" value="1"/>
</dbReference>
<dbReference type="GO" id="GO:0005304">
    <property type="term" value="F:L-valine transmembrane transporter activity"/>
    <property type="evidence" value="ECO:0007669"/>
    <property type="project" value="TreeGrafter"/>
</dbReference>
<reference evidence="5 6" key="1">
    <citation type="submission" date="2017-10" db="EMBL/GenBank/DDBJ databases">
        <title>Novel microbial diversity and functional potential in the marine mammal oral microbiome.</title>
        <authorList>
            <person name="Dudek N.K."/>
            <person name="Sun C.L."/>
            <person name="Burstein D."/>
            <person name="Kantor R.S."/>
            <person name="Aliaga Goltsman D.S."/>
            <person name="Bik E.M."/>
            <person name="Thomas B.C."/>
            <person name="Banfield J.F."/>
            <person name="Relman D.A."/>
        </authorList>
    </citation>
    <scope>NUCLEOTIDE SEQUENCE [LARGE SCALE GENOMIC DNA]</scope>
    <source>
        <strain evidence="5">DOLJORAL78_47_16</strain>
    </source>
</reference>
<evidence type="ECO:0000256" key="3">
    <source>
        <dbReference type="ARBA" id="ARBA00022840"/>
    </source>
</evidence>
<protein>
    <submittedName>
        <fullName evidence="5">ABC transporter ATP-binding protein</fullName>
    </submittedName>
</protein>
<dbReference type="Pfam" id="PF00005">
    <property type="entry name" value="ABC_tran"/>
    <property type="match status" value="1"/>
</dbReference>